<feature type="region of interest" description="Disordered" evidence="1">
    <location>
        <begin position="352"/>
        <end position="398"/>
    </location>
</feature>
<feature type="compositionally biased region" description="Low complexity" evidence="1">
    <location>
        <begin position="44"/>
        <end position="98"/>
    </location>
</feature>
<sequence>MPNDRPPVGVPASGGATSPPGAGLAVPALAPELEGPLRTPPAPRSASDPSAAVAVAAVPGISPSSSSSFSSSSSTPSGAPSSTPSSMRAPSANSSSSESLDDKRKPAPSAPAKPRNSASRPTLAAWQDCIAVCTSLGVQPEDWSQVSRTGLPGDLKTPGPPNQWASLSDRLFLDCVGPAIFHGLKALTELRPGTDPTMALGMYLLAFSKRRDPARAKEALVAALRSSKGSPSTGSTTSSAGTSGGSKKKAPPAASAPKATSAAKPPAPQAPKCPTDPSGLSAIQPTADPSTPSQPMVSTPKRKPSKSGIPTGLSHSTAPESISPAKRPRLLIGEAFSAASKVVPLLGITELDASSSRPQPPSPPSSLPMAPAPAPSSVPLHPSPPGGSSSSGTGPPSN</sequence>
<reference evidence="2" key="1">
    <citation type="submission" date="2013-04" db="EMBL/GenBank/DDBJ databases">
        <title>The Genome Sequence of Fonticula alba ATCC 38817.</title>
        <authorList>
            <consortium name="The Broad Institute Genomics Platform"/>
            <person name="Russ C."/>
            <person name="Cuomo C."/>
            <person name="Burger G."/>
            <person name="Gray M.W."/>
            <person name="Holland P.W.H."/>
            <person name="King N."/>
            <person name="Lang F.B.F."/>
            <person name="Roger A.J."/>
            <person name="Ruiz-Trillo I."/>
            <person name="Brown M."/>
            <person name="Walker B."/>
            <person name="Young S."/>
            <person name="Zeng Q."/>
            <person name="Gargeya S."/>
            <person name="Fitzgerald M."/>
            <person name="Haas B."/>
            <person name="Abouelleil A."/>
            <person name="Allen A.W."/>
            <person name="Alvarado L."/>
            <person name="Arachchi H.M."/>
            <person name="Berlin A.M."/>
            <person name="Chapman S.B."/>
            <person name="Gainer-Dewar J."/>
            <person name="Goldberg J."/>
            <person name="Griggs A."/>
            <person name="Gujja S."/>
            <person name="Hansen M."/>
            <person name="Howarth C."/>
            <person name="Imamovic A."/>
            <person name="Ireland A."/>
            <person name="Larimer J."/>
            <person name="McCowan C."/>
            <person name="Murphy C."/>
            <person name="Pearson M."/>
            <person name="Poon T.W."/>
            <person name="Priest M."/>
            <person name="Roberts A."/>
            <person name="Saif S."/>
            <person name="Shea T."/>
            <person name="Sisk P."/>
            <person name="Sykes S."/>
            <person name="Wortman J."/>
            <person name="Nusbaum C."/>
            <person name="Birren B."/>
        </authorList>
    </citation>
    <scope>NUCLEOTIDE SEQUENCE [LARGE SCALE GENOMIC DNA]</scope>
    <source>
        <strain evidence="2">ATCC 38817</strain>
    </source>
</reference>
<dbReference type="AlphaFoldDB" id="A0A058ZEA1"/>
<dbReference type="Proteomes" id="UP000030693">
    <property type="component" value="Unassembled WGS sequence"/>
</dbReference>
<organism evidence="2">
    <name type="scientific">Fonticula alba</name>
    <name type="common">Slime mold</name>
    <dbReference type="NCBI Taxonomy" id="691883"/>
    <lineage>
        <taxon>Eukaryota</taxon>
        <taxon>Rotosphaerida</taxon>
        <taxon>Fonticulaceae</taxon>
        <taxon>Fonticula</taxon>
    </lineage>
</organism>
<dbReference type="RefSeq" id="XP_009493365.1">
    <property type="nucleotide sequence ID" value="XM_009495090.1"/>
</dbReference>
<name>A0A058ZEA1_FONAL</name>
<feature type="compositionally biased region" description="Low complexity" evidence="1">
    <location>
        <begin position="10"/>
        <end position="37"/>
    </location>
</feature>
<accession>A0A058ZEA1</accession>
<evidence type="ECO:0000313" key="3">
    <source>
        <dbReference type="Proteomes" id="UP000030693"/>
    </source>
</evidence>
<feature type="region of interest" description="Disordered" evidence="1">
    <location>
        <begin position="223"/>
        <end position="325"/>
    </location>
</feature>
<dbReference type="EMBL" id="KB932202">
    <property type="protein sequence ID" value="KCV71787.1"/>
    <property type="molecule type" value="Genomic_DNA"/>
</dbReference>
<gene>
    <name evidence="2" type="ORF">H696_01205</name>
</gene>
<feature type="compositionally biased region" description="Pro residues" evidence="1">
    <location>
        <begin position="358"/>
        <end position="385"/>
    </location>
</feature>
<evidence type="ECO:0000256" key="1">
    <source>
        <dbReference type="SAM" id="MobiDB-lite"/>
    </source>
</evidence>
<keyword evidence="3" id="KW-1185">Reference proteome</keyword>
<feature type="region of interest" description="Disordered" evidence="1">
    <location>
        <begin position="1"/>
        <end position="121"/>
    </location>
</feature>
<feature type="compositionally biased region" description="Low complexity" evidence="1">
    <location>
        <begin position="110"/>
        <end position="121"/>
    </location>
</feature>
<proteinExistence type="predicted"/>
<feature type="compositionally biased region" description="Low complexity" evidence="1">
    <location>
        <begin position="251"/>
        <end position="264"/>
    </location>
</feature>
<evidence type="ECO:0000313" key="2">
    <source>
        <dbReference type="EMBL" id="KCV71787.1"/>
    </source>
</evidence>
<feature type="compositionally biased region" description="Low complexity" evidence="1">
    <location>
        <begin position="386"/>
        <end position="398"/>
    </location>
</feature>
<feature type="compositionally biased region" description="Polar residues" evidence="1">
    <location>
        <begin position="281"/>
        <end position="297"/>
    </location>
</feature>
<dbReference type="GeneID" id="20525930"/>
<feature type="compositionally biased region" description="Low complexity" evidence="1">
    <location>
        <begin position="226"/>
        <end position="241"/>
    </location>
</feature>
<protein>
    <submittedName>
        <fullName evidence="2">Uncharacterized protein</fullName>
    </submittedName>
</protein>